<dbReference type="Gene3D" id="1.25.40.10">
    <property type="entry name" value="Tetratricopeptide repeat domain"/>
    <property type="match status" value="1"/>
</dbReference>
<dbReference type="PANTHER" id="PTHR37038:SF12">
    <property type="entry name" value="TRANSCRIPTIONAL REGULATOR"/>
    <property type="match status" value="1"/>
</dbReference>
<evidence type="ECO:0000259" key="1">
    <source>
        <dbReference type="Pfam" id="PF21259"/>
    </source>
</evidence>
<dbReference type="PANTHER" id="PTHR37038">
    <property type="entry name" value="TRANSCRIPTIONAL REGULATOR-RELATED"/>
    <property type="match status" value="1"/>
</dbReference>
<dbReference type="InterPro" id="IPR011990">
    <property type="entry name" value="TPR-like_helical_dom_sf"/>
</dbReference>
<sequence>MFGPTIEKIREGKKIKIKDLCDGIVSRAAYHRFAIGQSDTSILNLSLFMDRLQISPDEFFLIHNNYASDKIVSFLKELSRAYRVQDLQGIRSLRSKLEADFTGVKKEHLTELLNFRICRLVGKDVNGENSELFKYLVNTEFWTHYELVLFTNSMYVFSLELIDALLVRCIQNFKKYSQVRPYGNESFRLVVNALILSFEQKNSFYTNKWVDLLGTIELNDSDFFEKTLSKIFKGFYEININNNRKNISEIIKTIEFVGHIEADEHEIMFTRMLDYILEHSDVEKGNYVYES</sequence>
<dbReference type="NCBIfam" id="TIGR01716">
    <property type="entry name" value="RGG_Cterm"/>
    <property type="match status" value="1"/>
</dbReference>
<protein>
    <submittedName>
        <fullName evidence="2">Transcriptional regulator</fullName>
    </submittedName>
</protein>
<dbReference type="InterPro" id="IPR010982">
    <property type="entry name" value="Lambda_DNA-bd_dom_sf"/>
</dbReference>
<proteinExistence type="predicted"/>
<dbReference type="CDD" id="cd00093">
    <property type="entry name" value="HTH_XRE"/>
    <property type="match status" value="1"/>
</dbReference>
<dbReference type="EMBL" id="CP005935">
    <property type="protein sequence ID" value="AHA74261.1"/>
    <property type="molecule type" value="Genomic_DNA"/>
</dbReference>
<dbReference type="Proteomes" id="UP000018566">
    <property type="component" value="Chromosome"/>
</dbReference>
<organism evidence="2 3">
    <name type="scientific">Bacillus thuringiensis YBT-1518</name>
    <dbReference type="NCBI Taxonomy" id="529122"/>
    <lineage>
        <taxon>Bacteria</taxon>
        <taxon>Bacillati</taxon>
        <taxon>Bacillota</taxon>
        <taxon>Bacilli</taxon>
        <taxon>Bacillales</taxon>
        <taxon>Bacillaceae</taxon>
        <taxon>Bacillus</taxon>
        <taxon>Bacillus cereus group</taxon>
    </lineage>
</organism>
<dbReference type="SUPFAM" id="SSF47413">
    <property type="entry name" value="lambda repressor-like DNA-binding domains"/>
    <property type="match status" value="1"/>
</dbReference>
<dbReference type="InterPro" id="IPR010057">
    <property type="entry name" value="Transcription_activator_Rgg_C"/>
</dbReference>
<accession>A0A9W3KGD6</accession>
<feature type="domain" description="HTH-type transcriptional regulator Rgg C-terminal" evidence="1">
    <location>
        <begin position="105"/>
        <end position="261"/>
    </location>
</feature>
<dbReference type="GO" id="GO:0003677">
    <property type="term" value="F:DNA binding"/>
    <property type="evidence" value="ECO:0007669"/>
    <property type="project" value="InterPro"/>
</dbReference>
<name>A0A9W3KGD6_BACTU</name>
<dbReference type="SMR" id="A0A9W3KGD6"/>
<evidence type="ECO:0000313" key="2">
    <source>
        <dbReference type="EMBL" id="AHA74261.1"/>
    </source>
</evidence>
<reference evidence="2 3" key="1">
    <citation type="submission" date="2013-05" db="EMBL/GenBank/DDBJ databases">
        <title>Complete genome sequence of Bacillus thuringiensis YBT-1518, a typical strain with high toxicity to nematode.</title>
        <authorList>
            <person name="Wang P."/>
            <person name="Zhang C."/>
            <person name="Guo M."/>
            <person name="Guo S."/>
            <person name="Zhu Y."/>
            <person name="Zheng J."/>
            <person name="Zhu L."/>
            <person name="Ruan L."/>
            <person name="Peng D."/>
            <person name="Sun M."/>
        </authorList>
    </citation>
    <scope>NUCLEOTIDE SEQUENCE [LARGE SCALE GENOMIC DNA]</scope>
    <source>
        <strain evidence="2 3">YBT-1518</strain>
    </source>
</reference>
<dbReference type="InterPro" id="IPR053163">
    <property type="entry name" value="HTH-type_regulator_Rgg"/>
</dbReference>
<gene>
    <name evidence="2" type="ORF">YBT1518_25715</name>
</gene>
<dbReference type="AlphaFoldDB" id="A0A9W3KGD6"/>
<dbReference type="Pfam" id="PF21259">
    <property type="entry name" value="Rgg_C"/>
    <property type="match status" value="1"/>
</dbReference>
<dbReference type="RefSeq" id="WP_023523175.1">
    <property type="nucleotide sequence ID" value="NC_022873.1"/>
</dbReference>
<dbReference type="KEGG" id="bthu:YBT1518_25715"/>
<dbReference type="InterPro" id="IPR001387">
    <property type="entry name" value="Cro/C1-type_HTH"/>
</dbReference>
<evidence type="ECO:0000313" key="3">
    <source>
        <dbReference type="Proteomes" id="UP000018566"/>
    </source>
</evidence>